<reference evidence="3 4" key="1">
    <citation type="submission" date="2016-05" db="EMBL/GenBank/DDBJ databases">
        <title>Genomic and physiological characterization of Planctopirus sp. isolated from fresh water lake.</title>
        <authorList>
            <person name="Subhash Y."/>
            <person name="Ramana C."/>
        </authorList>
    </citation>
    <scope>NUCLEOTIDE SEQUENCE [LARGE SCALE GENOMIC DNA]</scope>
    <source>
        <strain evidence="3 4">JC280</strain>
    </source>
</reference>
<organism evidence="3 4">
    <name type="scientific">Planctopirus hydrillae</name>
    <dbReference type="NCBI Taxonomy" id="1841610"/>
    <lineage>
        <taxon>Bacteria</taxon>
        <taxon>Pseudomonadati</taxon>
        <taxon>Planctomycetota</taxon>
        <taxon>Planctomycetia</taxon>
        <taxon>Planctomycetales</taxon>
        <taxon>Planctomycetaceae</taxon>
        <taxon>Planctopirus</taxon>
    </lineage>
</organism>
<dbReference type="Proteomes" id="UP000094828">
    <property type="component" value="Unassembled WGS sequence"/>
</dbReference>
<keyword evidence="1" id="KW-0472">Membrane</keyword>
<evidence type="ECO:0000313" key="3">
    <source>
        <dbReference type="EMBL" id="ODA29465.1"/>
    </source>
</evidence>
<gene>
    <name evidence="3" type="ORF">A6X21_08415</name>
</gene>
<proteinExistence type="predicted"/>
<accession>A0A1C3E889</accession>
<comment type="caution">
    <text evidence="3">The sequence shown here is derived from an EMBL/GenBank/DDBJ whole genome shotgun (WGS) entry which is preliminary data.</text>
</comment>
<keyword evidence="1" id="KW-1133">Transmembrane helix</keyword>
<dbReference type="GO" id="GO:0030435">
    <property type="term" value="P:sporulation resulting in formation of a cellular spore"/>
    <property type="evidence" value="ECO:0007669"/>
    <property type="project" value="InterPro"/>
</dbReference>
<evidence type="ECO:0000256" key="1">
    <source>
        <dbReference type="SAM" id="Phobius"/>
    </source>
</evidence>
<dbReference type="InterPro" id="IPR013693">
    <property type="entry name" value="SpoIID/LytB_N"/>
</dbReference>
<dbReference type="Pfam" id="PF08486">
    <property type="entry name" value="SpoIID"/>
    <property type="match status" value="1"/>
</dbReference>
<dbReference type="AlphaFoldDB" id="A0A1C3E889"/>
<protein>
    <recommendedName>
        <fullName evidence="2">Sporulation stage II protein D amidase enhancer LytB N-terminal domain-containing protein</fullName>
    </recommendedName>
</protein>
<dbReference type="RefSeq" id="WP_068849628.1">
    <property type="nucleotide sequence ID" value="NZ_LYDR01000128.1"/>
</dbReference>
<evidence type="ECO:0000313" key="4">
    <source>
        <dbReference type="Proteomes" id="UP000094828"/>
    </source>
</evidence>
<keyword evidence="4" id="KW-1185">Reference proteome</keyword>
<dbReference type="STRING" id="1841610.A6X21_08415"/>
<dbReference type="EMBL" id="LYDR01000128">
    <property type="protein sequence ID" value="ODA29465.1"/>
    <property type="molecule type" value="Genomic_DNA"/>
</dbReference>
<keyword evidence="1" id="KW-0812">Transmembrane</keyword>
<dbReference type="NCBIfam" id="TIGR02669">
    <property type="entry name" value="SpoIID_LytB"/>
    <property type="match status" value="1"/>
</dbReference>
<sequence length="472" mass="51256">MPAQIRHRKDSTAAVLMIIPGILLLVMLAGLHQLRSRSPELRPLVDVDVRRSSFTSGGIPGSATISRFEPQQIRVVLHEGLLSSATVECTAPYIIHDFISGRPLAHGQLLRAATIEAMPTGLRVGPHLLDTSAIRILPQGNALLGFDNHFYRGSMTVHRTGSEQGLKLKPTFSLVNHVPLETYVATVVDSEMPATFPQEARCAQAIVARTYAIARHKTALPSALFDVYASTRSQKYLGAEYINREGRRLKGETAAGVAAAQSTAGMVVTYEGQIITSYYSAVCGGRTLDGQTMSQRTAPCLKSVVCEGCRNAPLYRWQASISGQELLQKLSDSRKSADISTMPPANLATLMTIRMRQDSKGSLPTFTLTDGRNFQQLSSMELRRMLGTRELPSPQFSLKLTNDQIEIEGQGSGHCVGFCQWGARGLAQTGLTAQGIVQHYYPGADVVKYQAQPLHFAEAPHVTSGTPGKATR</sequence>
<dbReference type="InterPro" id="IPR013486">
    <property type="entry name" value="SpoIID/LytB"/>
</dbReference>
<feature type="domain" description="Sporulation stage II protein D amidase enhancer LytB N-terminal" evidence="2">
    <location>
        <begin position="172"/>
        <end position="270"/>
    </location>
</feature>
<evidence type="ECO:0000259" key="2">
    <source>
        <dbReference type="Pfam" id="PF08486"/>
    </source>
</evidence>
<name>A0A1C3E889_9PLAN</name>
<feature type="transmembrane region" description="Helical" evidence="1">
    <location>
        <begin position="12"/>
        <end position="31"/>
    </location>
</feature>